<dbReference type="Pfam" id="PF01699">
    <property type="entry name" value="Na_Ca_ex"/>
    <property type="match status" value="2"/>
</dbReference>
<dbReference type="InterPro" id="IPR004713">
    <property type="entry name" value="CaH_exchang"/>
</dbReference>
<feature type="compositionally biased region" description="Acidic residues" evidence="9">
    <location>
        <begin position="345"/>
        <end position="358"/>
    </location>
</feature>
<feature type="transmembrane region" description="Helical" evidence="10">
    <location>
        <begin position="17"/>
        <end position="38"/>
    </location>
</feature>
<dbReference type="GO" id="GO:0012505">
    <property type="term" value="C:endomembrane system"/>
    <property type="evidence" value="ECO:0007669"/>
    <property type="project" value="UniProtKB-SubCell"/>
</dbReference>
<keyword evidence="6 10" id="KW-1133">Transmembrane helix</keyword>
<evidence type="ECO:0000256" key="10">
    <source>
        <dbReference type="SAM" id="Phobius"/>
    </source>
</evidence>
<feature type="transmembrane region" description="Helical" evidence="10">
    <location>
        <begin position="465"/>
        <end position="486"/>
    </location>
</feature>
<dbReference type="Proteomes" id="UP001465755">
    <property type="component" value="Unassembled WGS sequence"/>
</dbReference>
<feature type="domain" description="EF-hand" evidence="11">
    <location>
        <begin position="279"/>
        <end position="314"/>
    </location>
</feature>
<dbReference type="Gene3D" id="1.10.238.10">
    <property type="entry name" value="EF-hand"/>
    <property type="match status" value="1"/>
</dbReference>
<dbReference type="SMART" id="SM00054">
    <property type="entry name" value="EFh"/>
    <property type="match status" value="2"/>
</dbReference>
<feature type="transmembrane region" description="Helical" evidence="10">
    <location>
        <begin position="134"/>
        <end position="164"/>
    </location>
</feature>
<evidence type="ECO:0000256" key="1">
    <source>
        <dbReference type="ARBA" id="ARBA00004127"/>
    </source>
</evidence>
<dbReference type="GO" id="GO:0006874">
    <property type="term" value="P:intracellular calcium ion homeostasis"/>
    <property type="evidence" value="ECO:0007669"/>
    <property type="project" value="TreeGrafter"/>
</dbReference>
<feature type="transmembrane region" description="Helical" evidence="10">
    <location>
        <begin position="424"/>
        <end position="444"/>
    </location>
</feature>
<keyword evidence="4 10" id="KW-0812">Transmembrane</keyword>
<dbReference type="InterPro" id="IPR044880">
    <property type="entry name" value="NCX_ion-bd_dom_sf"/>
</dbReference>
<feature type="transmembrane region" description="Helical" evidence="10">
    <location>
        <begin position="393"/>
        <end position="412"/>
    </location>
</feature>
<evidence type="ECO:0000313" key="13">
    <source>
        <dbReference type="Proteomes" id="UP001465755"/>
    </source>
</evidence>
<name>A0AAW1NZU4_9CHLO</name>
<dbReference type="PANTHER" id="PTHR31503:SF36">
    <property type="entry name" value="SODIUM_CALCIUM EXCHANGER MEMBRANE REGION DOMAIN-CONTAINING PROTEIN"/>
    <property type="match status" value="1"/>
</dbReference>
<proteinExistence type="predicted"/>
<organism evidence="12 13">
    <name type="scientific">Symbiochloris irregularis</name>
    <dbReference type="NCBI Taxonomy" id="706552"/>
    <lineage>
        <taxon>Eukaryota</taxon>
        <taxon>Viridiplantae</taxon>
        <taxon>Chlorophyta</taxon>
        <taxon>core chlorophytes</taxon>
        <taxon>Trebouxiophyceae</taxon>
        <taxon>Trebouxiales</taxon>
        <taxon>Trebouxiaceae</taxon>
        <taxon>Symbiochloris</taxon>
    </lineage>
</organism>
<evidence type="ECO:0000256" key="7">
    <source>
        <dbReference type="ARBA" id="ARBA00023065"/>
    </source>
</evidence>
<feature type="region of interest" description="Disordered" evidence="9">
    <location>
        <begin position="315"/>
        <end position="387"/>
    </location>
</feature>
<dbReference type="PANTHER" id="PTHR31503">
    <property type="entry name" value="VACUOLAR CALCIUM ION TRANSPORTER"/>
    <property type="match status" value="1"/>
</dbReference>
<gene>
    <name evidence="12" type="ORF">WJX73_002090</name>
</gene>
<evidence type="ECO:0000256" key="3">
    <source>
        <dbReference type="ARBA" id="ARBA00022449"/>
    </source>
</evidence>
<accession>A0AAW1NZU4</accession>
<evidence type="ECO:0000259" key="11">
    <source>
        <dbReference type="PROSITE" id="PS50222"/>
    </source>
</evidence>
<evidence type="ECO:0000256" key="8">
    <source>
        <dbReference type="ARBA" id="ARBA00023136"/>
    </source>
</evidence>
<evidence type="ECO:0000256" key="4">
    <source>
        <dbReference type="ARBA" id="ARBA00022692"/>
    </source>
</evidence>
<dbReference type="InterPro" id="IPR004837">
    <property type="entry name" value="NaCa_Exmemb"/>
</dbReference>
<dbReference type="GO" id="GO:0015369">
    <property type="term" value="F:calcium:proton antiporter activity"/>
    <property type="evidence" value="ECO:0007669"/>
    <property type="project" value="TreeGrafter"/>
</dbReference>
<comment type="subcellular location">
    <subcellularLocation>
        <location evidence="1">Endomembrane system</location>
        <topology evidence="1">Multi-pass membrane protein</topology>
    </subcellularLocation>
</comment>
<dbReference type="GO" id="GO:0005509">
    <property type="term" value="F:calcium ion binding"/>
    <property type="evidence" value="ECO:0007669"/>
    <property type="project" value="InterPro"/>
</dbReference>
<feature type="compositionally biased region" description="Acidic residues" evidence="9">
    <location>
        <begin position="371"/>
        <end position="380"/>
    </location>
</feature>
<dbReference type="InterPro" id="IPR018247">
    <property type="entry name" value="EF_Hand_1_Ca_BS"/>
</dbReference>
<dbReference type="CDD" id="cd00051">
    <property type="entry name" value="EFh"/>
    <property type="match status" value="1"/>
</dbReference>
<feature type="compositionally biased region" description="Basic and acidic residues" evidence="9">
    <location>
        <begin position="329"/>
        <end position="344"/>
    </location>
</feature>
<feature type="transmembrane region" description="Helical" evidence="10">
    <location>
        <begin position="89"/>
        <end position="113"/>
    </location>
</feature>
<evidence type="ECO:0000256" key="5">
    <source>
        <dbReference type="ARBA" id="ARBA00022837"/>
    </source>
</evidence>
<dbReference type="InterPro" id="IPR002048">
    <property type="entry name" value="EF_hand_dom"/>
</dbReference>
<sequence>MPEAACKETWGVFPCSVSLPGSMVLMLVYGRLILYAANWLSDGSELLLEILNPGLIGGLVLPILGALPDAFIIAVSGLGGDQQEAQQQISIGIGTLAGSSILLISLTWAGCLWRGRCDLKKNGLMKDKVLTRTWKLAATGVSVDELTPLGAVLMGSSVFLYAFIQIPSILSRHYHSYASLAGAAACFIFLAAYCGFQVLYPEMQKRQIEAAKKKHKRMSAVRIMEGSHGKLMNDDGSLNMRNVEPLFREFDKDDSGAIDQVELRALLLGLSISHGRQANVDEDVRFWMKEFDRDQDNVIDLGDFCNVLHRWLSEQREGEKQRKASGRGTPDKHQLPDEEHQLVERDEEAQDEESEDGNQEGTSGDGKQDDSDSDSDEDDEKPPPTPGQIAAKAVFLLVAGTAGCAVISDPLVDAVSNFSTASGIPAFFVAFAVTPFAISAGELVSSLQFAKRKRSKNLSLTFSQIYGAVTLNNTLCLGVFLLIVHFKRLTWTYTSEVATLVGATLAVAGLGAATRSYRTWLAIPVALIYPLSIFVVWVLDYKLHLDE</sequence>
<keyword evidence="7" id="KW-0406">Ion transport</keyword>
<dbReference type="Gene3D" id="1.20.1420.30">
    <property type="entry name" value="NCX, central ion-binding region"/>
    <property type="match status" value="1"/>
</dbReference>
<reference evidence="12 13" key="1">
    <citation type="journal article" date="2024" name="Nat. Commun.">
        <title>Phylogenomics reveals the evolutionary origins of lichenization in chlorophyte algae.</title>
        <authorList>
            <person name="Puginier C."/>
            <person name="Libourel C."/>
            <person name="Otte J."/>
            <person name="Skaloud P."/>
            <person name="Haon M."/>
            <person name="Grisel S."/>
            <person name="Petersen M."/>
            <person name="Berrin J.G."/>
            <person name="Delaux P.M."/>
            <person name="Dal Grande F."/>
            <person name="Keller J."/>
        </authorList>
    </citation>
    <scope>NUCLEOTIDE SEQUENCE [LARGE SCALE GENOMIC DNA]</scope>
    <source>
        <strain evidence="12 13">SAG 2036</strain>
    </source>
</reference>
<keyword evidence="8 10" id="KW-0472">Membrane</keyword>
<protein>
    <recommendedName>
        <fullName evidence="11">EF-hand domain-containing protein</fullName>
    </recommendedName>
</protein>
<dbReference type="GO" id="GO:0005774">
    <property type="term" value="C:vacuolar membrane"/>
    <property type="evidence" value="ECO:0007669"/>
    <property type="project" value="UniProtKB-ARBA"/>
</dbReference>
<feature type="transmembrane region" description="Helical" evidence="10">
    <location>
        <begin position="492"/>
        <end position="513"/>
    </location>
</feature>
<keyword evidence="5" id="KW-0106">Calcium</keyword>
<evidence type="ECO:0000313" key="12">
    <source>
        <dbReference type="EMBL" id="KAK9799325.1"/>
    </source>
</evidence>
<dbReference type="Pfam" id="PF13499">
    <property type="entry name" value="EF-hand_7"/>
    <property type="match status" value="1"/>
</dbReference>
<feature type="transmembrane region" description="Helical" evidence="10">
    <location>
        <begin position="520"/>
        <end position="539"/>
    </location>
</feature>
<feature type="transmembrane region" description="Helical" evidence="10">
    <location>
        <begin position="176"/>
        <end position="196"/>
    </location>
</feature>
<dbReference type="SUPFAM" id="SSF47473">
    <property type="entry name" value="EF-hand"/>
    <property type="match status" value="1"/>
</dbReference>
<dbReference type="PROSITE" id="PS00018">
    <property type="entry name" value="EF_HAND_1"/>
    <property type="match status" value="2"/>
</dbReference>
<dbReference type="InterPro" id="IPR011992">
    <property type="entry name" value="EF-hand-dom_pair"/>
</dbReference>
<evidence type="ECO:0000256" key="2">
    <source>
        <dbReference type="ARBA" id="ARBA00022448"/>
    </source>
</evidence>
<dbReference type="EMBL" id="JALJOQ010000091">
    <property type="protein sequence ID" value="KAK9799325.1"/>
    <property type="molecule type" value="Genomic_DNA"/>
</dbReference>
<keyword evidence="2" id="KW-0813">Transport</keyword>
<feature type="domain" description="EF-hand" evidence="11">
    <location>
        <begin position="238"/>
        <end position="273"/>
    </location>
</feature>
<dbReference type="PROSITE" id="PS50222">
    <property type="entry name" value="EF_HAND_2"/>
    <property type="match status" value="2"/>
</dbReference>
<feature type="transmembrane region" description="Helical" evidence="10">
    <location>
        <begin position="50"/>
        <end position="77"/>
    </location>
</feature>
<keyword evidence="3" id="KW-0050">Antiport</keyword>
<comment type="caution">
    <text evidence="12">The sequence shown here is derived from an EMBL/GenBank/DDBJ whole genome shotgun (WGS) entry which is preliminary data.</text>
</comment>
<evidence type="ECO:0000256" key="6">
    <source>
        <dbReference type="ARBA" id="ARBA00022989"/>
    </source>
</evidence>
<evidence type="ECO:0000256" key="9">
    <source>
        <dbReference type="SAM" id="MobiDB-lite"/>
    </source>
</evidence>
<dbReference type="AlphaFoldDB" id="A0AAW1NZU4"/>
<keyword evidence="13" id="KW-1185">Reference proteome</keyword>